<dbReference type="AlphaFoldDB" id="A0A0F9PEV4"/>
<dbReference type="EMBL" id="LAZR01005482">
    <property type="protein sequence ID" value="KKM99575.1"/>
    <property type="molecule type" value="Genomic_DNA"/>
</dbReference>
<organism evidence="1">
    <name type="scientific">marine sediment metagenome</name>
    <dbReference type="NCBI Taxonomy" id="412755"/>
    <lineage>
        <taxon>unclassified sequences</taxon>
        <taxon>metagenomes</taxon>
        <taxon>ecological metagenomes</taxon>
    </lineage>
</organism>
<proteinExistence type="predicted"/>
<comment type="caution">
    <text evidence="1">The sequence shown here is derived from an EMBL/GenBank/DDBJ whole genome shotgun (WGS) entry which is preliminary data.</text>
</comment>
<name>A0A0F9PEV4_9ZZZZ</name>
<evidence type="ECO:0000313" key="1">
    <source>
        <dbReference type="EMBL" id="KKM99575.1"/>
    </source>
</evidence>
<accession>A0A0F9PEV4</accession>
<reference evidence="1" key="1">
    <citation type="journal article" date="2015" name="Nature">
        <title>Complex archaea that bridge the gap between prokaryotes and eukaryotes.</title>
        <authorList>
            <person name="Spang A."/>
            <person name="Saw J.H."/>
            <person name="Jorgensen S.L."/>
            <person name="Zaremba-Niedzwiedzka K."/>
            <person name="Martijn J."/>
            <person name="Lind A.E."/>
            <person name="van Eijk R."/>
            <person name="Schleper C."/>
            <person name="Guy L."/>
            <person name="Ettema T.J."/>
        </authorList>
    </citation>
    <scope>NUCLEOTIDE SEQUENCE</scope>
</reference>
<protein>
    <submittedName>
        <fullName evidence="1">Uncharacterized protein</fullName>
    </submittedName>
</protein>
<sequence>MNIYQNVGKMIGEAMARKQDEKVEKLFDYMEKNHTGILQSSQLINNCYRIWNGLVPDEEGEYEPYYQRAPKTGDKLYDADVVVDEER</sequence>
<gene>
    <name evidence="1" type="ORF">LCGC14_1146590</name>
</gene>